<dbReference type="Gramene" id="Jr02_22580_p1">
    <property type="protein sequence ID" value="cds.Jr02_22580_p1"/>
    <property type="gene ID" value="Jr02_22580"/>
</dbReference>
<accession>A0A2I4H637</accession>
<sequence length="143" mass="15773">MADDGNRKLKEHVTIPERLDQISRILTSIGKFAVDSAVNDSLKAVTGGKQMHKIVQEGFRHQPASPALDDTKKPKDLKVVMQELQAKEDGVQEDTNKPKQGTRVSAKSVNGSSAVLKKKPNDGKKGSDLLETDKKRVFIRSRL</sequence>
<organism evidence="2 3">
    <name type="scientific">Juglans regia</name>
    <name type="common">English walnut</name>
    <dbReference type="NCBI Taxonomy" id="51240"/>
    <lineage>
        <taxon>Eukaryota</taxon>
        <taxon>Viridiplantae</taxon>
        <taxon>Streptophyta</taxon>
        <taxon>Embryophyta</taxon>
        <taxon>Tracheophyta</taxon>
        <taxon>Spermatophyta</taxon>
        <taxon>Magnoliopsida</taxon>
        <taxon>eudicotyledons</taxon>
        <taxon>Gunneridae</taxon>
        <taxon>Pentapetalae</taxon>
        <taxon>rosids</taxon>
        <taxon>fabids</taxon>
        <taxon>Fagales</taxon>
        <taxon>Juglandaceae</taxon>
        <taxon>Juglans</taxon>
    </lineage>
</organism>
<feature type="compositionally biased region" description="Basic and acidic residues" evidence="1">
    <location>
        <begin position="86"/>
        <end position="97"/>
    </location>
</feature>
<evidence type="ECO:0000256" key="1">
    <source>
        <dbReference type="SAM" id="MobiDB-lite"/>
    </source>
</evidence>
<dbReference type="OrthoDB" id="1577729at2759"/>
<feature type="region of interest" description="Disordered" evidence="1">
    <location>
        <begin position="86"/>
        <end position="132"/>
    </location>
</feature>
<dbReference type="Proteomes" id="UP000235220">
    <property type="component" value="Chromosome 2"/>
</dbReference>
<reference evidence="3" key="1">
    <citation type="submission" date="2025-08" db="UniProtKB">
        <authorList>
            <consortium name="RefSeq"/>
        </authorList>
    </citation>
    <scope>IDENTIFICATION</scope>
    <source>
        <tissue evidence="3">Leaves</tissue>
    </source>
</reference>
<dbReference type="RefSeq" id="XP_018851607.1">
    <property type="nucleotide sequence ID" value="XM_018996062.2"/>
</dbReference>
<protein>
    <submittedName>
        <fullName evidence="3">Uncharacterized protein LOC109013844</fullName>
    </submittedName>
</protein>
<dbReference type="AlphaFoldDB" id="A0A2I4H637"/>
<keyword evidence="2" id="KW-1185">Reference proteome</keyword>
<dbReference type="GeneID" id="109013844"/>
<feature type="compositionally biased region" description="Polar residues" evidence="1">
    <location>
        <begin position="98"/>
        <end position="113"/>
    </location>
</feature>
<dbReference type="KEGG" id="jre:109013844"/>
<evidence type="ECO:0000313" key="3">
    <source>
        <dbReference type="RefSeq" id="XP_018851607.1"/>
    </source>
</evidence>
<name>A0A2I4H637_JUGRE</name>
<evidence type="ECO:0000313" key="2">
    <source>
        <dbReference type="Proteomes" id="UP000235220"/>
    </source>
</evidence>
<feature type="compositionally biased region" description="Basic and acidic residues" evidence="1">
    <location>
        <begin position="119"/>
        <end position="132"/>
    </location>
</feature>
<gene>
    <name evidence="3" type="primary">LOC109013844</name>
</gene>
<proteinExistence type="predicted"/>